<reference evidence="3" key="1">
    <citation type="submission" date="2025-05" db="UniProtKB">
        <authorList>
            <consortium name="RefSeq"/>
        </authorList>
    </citation>
    <scope>NUCLEOTIDE SEQUENCE [LARGE SCALE GENOMIC DNA]</scope>
</reference>
<keyword evidence="3" id="KW-1185">Reference proteome</keyword>
<dbReference type="GeneID" id="103492730"/>
<evidence type="ECO:0000256" key="1">
    <source>
        <dbReference type="SAM" id="MobiDB-lite"/>
    </source>
</evidence>
<keyword evidence="2" id="KW-1133">Transmembrane helix</keyword>
<keyword evidence="2" id="KW-0472">Membrane</keyword>
<dbReference type="InterPro" id="IPR039346">
    <property type="entry name" value="AGP25/26"/>
</dbReference>
<feature type="transmembrane region" description="Helical" evidence="2">
    <location>
        <begin position="7"/>
        <end position="27"/>
    </location>
</feature>
<dbReference type="KEGG" id="cmo:103492730"/>
<evidence type="ECO:0000313" key="3">
    <source>
        <dbReference type="Proteomes" id="UP001652600"/>
    </source>
</evidence>
<dbReference type="PANTHER" id="PTHR35725:SF4">
    <property type="entry name" value="CLASSICAL ARABINOGALACTAN PROTEIN 26"/>
    <property type="match status" value="1"/>
</dbReference>
<dbReference type="PANTHER" id="PTHR35725">
    <property type="entry name" value="CLASSICAL ARABINOGALACTAN PROTEIN 26"/>
    <property type="match status" value="1"/>
</dbReference>
<evidence type="ECO:0000313" key="4">
    <source>
        <dbReference type="RefSeq" id="XP_008451434.2"/>
    </source>
</evidence>
<feature type="transmembrane region" description="Helical" evidence="2">
    <location>
        <begin position="108"/>
        <end position="133"/>
    </location>
</feature>
<dbReference type="FunCoup" id="A0A1S3BRG9">
    <property type="interactions" value="9"/>
</dbReference>
<name>A0A1S3BRG9_CUCME</name>
<dbReference type="AlphaFoldDB" id="A0A1S3BRG9"/>
<feature type="compositionally biased region" description="Low complexity" evidence="1">
    <location>
        <begin position="48"/>
        <end position="60"/>
    </location>
</feature>
<reference evidence="4" key="2">
    <citation type="submission" date="2025-08" db="UniProtKB">
        <authorList>
            <consortium name="RefSeq"/>
        </authorList>
    </citation>
    <scope>IDENTIFICATION</scope>
    <source>
        <tissue evidence="4">Stem</tissue>
    </source>
</reference>
<dbReference type="RefSeq" id="XP_008451434.2">
    <property type="nucleotide sequence ID" value="XM_008453212.3"/>
</dbReference>
<proteinExistence type="predicted"/>
<evidence type="ECO:0000256" key="2">
    <source>
        <dbReference type="SAM" id="Phobius"/>
    </source>
</evidence>
<sequence length="137" mass="14557">MASIFSLYIPIFMAYTASFFPFAFASYPNYFPTHRYLMTSSISAAPEFSPAPAPSSDISPLFPTPGDATLPPSSLPTIPSSPSPPNPDFMDVAPAPEMPLSPTWSMPFSAAAALNSGGWCCSVFLALMTALAAELHR</sequence>
<keyword evidence="2" id="KW-0812">Transmembrane</keyword>
<dbReference type="Proteomes" id="UP001652600">
    <property type="component" value="Chromosome 1"/>
</dbReference>
<gene>
    <name evidence="4" type="primary">LOC103492730</name>
</gene>
<dbReference type="InParanoid" id="A0A1S3BRG9"/>
<feature type="region of interest" description="Disordered" evidence="1">
    <location>
        <begin position="48"/>
        <end position="95"/>
    </location>
</feature>
<organism evidence="3 4">
    <name type="scientific">Cucumis melo</name>
    <name type="common">Muskmelon</name>
    <dbReference type="NCBI Taxonomy" id="3656"/>
    <lineage>
        <taxon>Eukaryota</taxon>
        <taxon>Viridiplantae</taxon>
        <taxon>Streptophyta</taxon>
        <taxon>Embryophyta</taxon>
        <taxon>Tracheophyta</taxon>
        <taxon>Spermatophyta</taxon>
        <taxon>Magnoliopsida</taxon>
        <taxon>eudicotyledons</taxon>
        <taxon>Gunneridae</taxon>
        <taxon>Pentapetalae</taxon>
        <taxon>rosids</taxon>
        <taxon>fabids</taxon>
        <taxon>Cucurbitales</taxon>
        <taxon>Cucurbitaceae</taxon>
        <taxon>Benincaseae</taxon>
        <taxon>Cucumis</taxon>
    </lineage>
</organism>
<accession>A0A1S3BRG9</accession>
<protein>
    <submittedName>
        <fullName evidence="4">Classical arabinogalactan protein 26</fullName>
    </submittedName>
</protein>